<dbReference type="InterPro" id="IPR012349">
    <property type="entry name" value="Split_barrel_FMN-bd"/>
</dbReference>
<keyword evidence="4" id="KW-1185">Reference proteome</keyword>
<sequence length="164" mass="16802">MTSDFKSAFGGHPAGVAIITADSGTGPVGITASSVASVSAEPAIFAFSLAAQTGSAAAIAVADSVMVHLLSADDLHLAKIFASPVTERFTNTMDWTALETGEPLLRHGGYALRAKILTRTQAGNSLLLAAQVLEVIAPASPGAPLVYHQRNYHGLAGHTILPSQ</sequence>
<protein>
    <submittedName>
        <fullName evidence="3">Flavin reductase</fullName>
    </submittedName>
</protein>
<name>A0A2S3ZZR6_ARTGL</name>
<evidence type="ECO:0000259" key="2">
    <source>
        <dbReference type="SMART" id="SM00903"/>
    </source>
</evidence>
<keyword evidence="1" id="KW-0560">Oxidoreductase</keyword>
<evidence type="ECO:0000256" key="1">
    <source>
        <dbReference type="ARBA" id="ARBA00023002"/>
    </source>
</evidence>
<evidence type="ECO:0000313" key="4">
    <source>
        <dbReference type="Proteomes" id="UP000237061"/>
    </source>
</evidence>
<dbReference type="GO" id="GO:0006208">
    <property type="term" value="P:pyrimidine nucleobase catabolic process"/>
    <property type="evidence" value="ECO:0007669"/>
    <property type="project" value="TreeGrafter"/>
</dbReference>
<dbReference type="GO" id="GO:0010181">
    <property type="term" value="F:FMN binding"/>
    <property type="evidence" value="ECO:0007669"/>
    <property type="project" value="InterPro"/>
</dbReference>
<evidence type="ECO:0000313" key="3">
    <source>
        <dbReference type="EMBL" id="POH74708.1"/>
    </source>
</evidence>
<dbReference type="PANTHER" id="PTHR30466:SF1">
    <property type="entry name" value="FMN REDUCTASE (NADH) RUTF"/>
    <property type="match status" value="1"/>
</dbReference>
<feature type="domain" description="Flavin reductase like" evidence="2">
    <location>
        <begin position="9"/>
        <end position="154"/>
    </location>
</feature>
<dbReference type="AlphaFoldDB" id="A0A2S3ZZR6"/>
<gene>
    <name evidence="3" type="ORF">CVS27_04740</name>
</gene>
<dbReference type="Gene3D" id="2.30.110.10">
    <property type="entry name" value="Electron Transport, Fmn-binding Protein, Chain A"/>
    <property type="match status" value="1"/>
</dbReference>
<dbReference type="InterPro" id="IPR050268">
    <property type="entry name" value="NADH-dep_flavin_reductase"/>
</dbReference>
<dbReference type="SUPFAM" id="SSF50475">
    <property type="entry name" value="FMN-binding split barrel"/>
    <property type="match status" value="1"/>
</dbReference>
<dbReference type="Proteomes" id="UP000237061">
    <property type="component" value="Unassembled WGS sequence"/>
</dbReference>
<dbReference type="PANTHER" id="PTHR30466">
    <property type="entry name" value="FLAVIN REDUCTASE"/>
    <property type="match status" value="1"/>
</dbReference>
<organism evidence="3 4">
    <name type="scientific">Arthrobacter glacialis</name>
    <dbReference type="NCBI Taxonomy" id="1664"/>
    <lineage>
        <taxon>Bacteria</taxon>
        <taxon>Bacillati</taxon>
        <taxon>Actinomycetota</taxon>
        <taxon>Actinomycetes</taxon>
        <taxon>Micrococcales</taxon>
        <taxon>Micrococcaceae</taxon>
        <taxon>Arthrobacter</taxon>
    </lineage>
</organism>
<accession>A0A2S3ZZR6</accession>
<proteinExistence type="predicted"/>
<dbReference type="InterPro" id="IPR002563">
    <property type="entry name" value="Flavin_Rdtase-like_dom"/>
</dbReference>
<dbReference type="SMART" id="SM00903">
    <property type="entry name" value="Flavin_Reduct"/>
    <property type="match status" value="1"/>
</dbReference>
<comment type="caution">
    <text evidence="3">The sequence shown here is derived from an EMBL/GenBank/DDBJ whole genome shotgun (WGS) entry which is preliminary data.</text>
</comment>
<reference evidence="3 4" key="1">
    <citation type="submission" date="2018-01" db="EMBL/GenBank/DDBJ databases">
        <title>Arthrobacter sp. nov., from glaciers in China.</title>
        <authorList>
            <person name="Liu Q."/>
            <person name="Xin Y.-H."/>
        </authorList>
    </citation>
    <scope>NUCLEOTIDE SEQUENCE [LARGE SCALE GENOMIC DNA]</scope>
    <source>
        <strain evidence="3 4">HLT2-12-2</strain>
    </source>
</reference>
<dbReference type="Pfam" id="PF01613">
    <property type="entry name" value="Flavin_Reduct"/>
    <property type="match status" value="1"/>
</dbReference>
<dbReference type="EMBL" id="PPXC01000003">
    <property type="protein sequence ID" value="POH74708.1"/>
    <property type="molecule type" value="Genomic_DNA"/>
</dbReference>
<dbReference type="GO" id="GO:0042602">
    <property type="term" value="F:riboflavin reductase (NADPH) activity"/>
    <property type="evidence" value="ECO:0007669"/>
    <property type="project" value="TreeGrafter"/>
</dbReference>